<gene>
    <name evidence="1" type="ORF">PHPALM_15695</name>
</gene>
<dbReference type="OrthoDB" id="126027at2759"/>
<keyword evidence="2" id="KW-1185">Reference proteome</keyword>
<reference evidence="1 2" key="1">
    <citation type="journal article" date="2017" name="Genome Biol. Evol.">
        <title>Phytophthora megakarya and P. palmivora, closely related causal agents of cacao black pod rot, underwent increases in genome sizes and gene numbers by different mechanisms.</title>
        <authorList>
            <person name="Ali S.S."/>
            <person name="Shao J."/>
            <person name="Lary D.J."/>
            <person name="Kronmiller B."/>
            <person name="Shen D."/>
            <person name="Strem M.D."/>
            <person name="Amoako-Attah I."/>
            <person name="Akrofi A.Y."/>
            <person name="Begoude B.A."/>
            <person name="Ten Hoopen G.M."/>
            <person name="Coulibaly K."/>
            <person name="Kebe B.I."/>
            <person name="Melnick R.L."/>
            <person name="Guiltinan M.J."/>
            <person name="Tyler B.M."/>
            <person name="Meinhardt L.W."/>
            <person name="Bailey B.A."/>
        </authorList>
    </citation>
    <scope>NUCLEOTIDE SEQUENCE [LARGE SCALE GENOMIC DNA]</scope>
    <source>
        <strain evidence="2">sbr112.9</strain>
    </source>
</reference>
<sequence length="284" mass="31096">MCPQLIETVCAGYPQLGRLREIAVECIRVHVCDSLGPQTHRPSTHGSARTRLNVLRKNICKQQDAWRCLALNRGILALWSDIFISPFGVVNKSDGDPELCERTIHDLPYPKGASINDHVNHGTIPRPVYIHCDAIAKEIIRVSEAYPGSTVEPMAGDVTSAFRNLGIHSGSDHWFAGVIEEDSGLEVVGGAISYVHGSHTNTVNQSEVFNYHWVDDHVYVAAAIGSNCTDMERSLRFAMTAVLGAGAVNEDKFTVAMPTAKVEKARGIVASVYHAKSLSCRTYR</sequence>
<accession>A0A2P4XRI8</accession>
<dbReference type="EMBL" id="NCKW01008354">
    <property type="protein sequence ID" value="POM68178.1"/>
    <property type="molecule type" value="Genomic_DNA"/>
</dbReference>
<evidence type="ECO:0000313" key="1">
    <source>
        <dbReference type="EMBL" id="POM68178.1"/>
    </source>
</evidence>
<dbReference type="Proteomes" id="UP000237271">
    <property type="component" value="Unassembled WGS sequence"/>
</dbReference>
<name>A0A2P4XRI8_9STRA</name>
<organism evidence="1 2">
    <name type="scientific">Phytophthora palmivora</name>
    <dbReference type="NCBI Taxonomy" id="4796"/>
    <lineage>
        <taxon>Eukaryota</taxon>
        <taxon>Sar</taxon>
        <taxon>Stramenopiles</taxon>
        <taxon>Oomycota</taxon>
        <taxon>Peronosporomycetes</taxon>
        <taxon>Peronosporales</taxon>
        <taxon>Peronosporaceae</taxon>
        <taxon>Phytophthora</taxon>
    </lineage>
</organism>
<comment type="caution">
    <text evidence="1">The sequence shown here is derived from an EMBL/GenBank/DDBJ whole genome shotgun (WGS) entry which is preliminary data.</text>
</comment>
<evidence type="ECO:0000313" key="2">
    <source>
        <dbReference type="Proteomes" id="UP000237271"/>
    </source>
</evidence>
<dbReference type="AlphaFoldDB" id="A0A2P4XRI8"/>
<proteinExistence type="predicted"/>
<protein>
    <submittedName>
        <fullName evidence="1">Uncharacterized protein</fullName>
    </submittedName>
</protein>